<sequence length="414" mass="45305">MPLESAAAQAFVATVPEGKFLALSGADMEKWIQFVADANEPTRHPELFYGSMRTFVIDGFRAGAKPFDGDGDTQWKDVKITPTHVAAALKVQSAAAALDKRVADGRPASGPPADGLAQAIEALAKATKDREQPKKEYLSFNLKNRLGELGLSCLPKDMIPSEESLLRLEKASKVAREQGGRLYIGPAEGDDLQTSFRPSWSRTPKIDVTVGDGTFEEKLRSAMEAKKVRSMEDKTAYLGFATFYGHILDWGVKMVLTNVITAAQLLAYQMVLTRVAEEYGGFRVCTHYDLLLRQKLARALEREENDQIEKLLGDLDRDVLADAKNIAEKRVSEVARAANKVSQSSSSQQSQATPGKGTGKGPAKSKGATHPANVGRQVRSPARRSRSPKGGPASSWSSQKWDNKKWDKKWGTKK</sequence>
<protein>
    <submittedName>
        <fullName evidence="2">Uncharacterized protein</fullName>
    </submittedName>
</protein>
<evidence type="ECO:0000313" key="3">
    <source>
        <dbReference type="Proteomes" id="UP001189429"/>
    </source>
</evidence>
<dbReference type="EMBL" id="CAUYUJ010017771">
    <property type="protein sequence ID" value="CAK0877737.1"/>
    <property type="molecule type" value="Genomic_DNA"/>
</dbReference>
<reference evidence="2" key="1">
    <citation type="submission" date="2023-10" db="EMBL/GenBank/DDBJ databases">
        <authorList>
            <person name="Chen Y."/>
            <person name="Shah S."/>
            <person name="Dougan E. K."/>
            <person name="Thang M."/>
            <person name="Chan C."/>
        </authorList>
    </citation>
    <scope>NUCLEOTIDE SEQUENCE [LARGE SCALE GENOMIC DNA]</scope>
</reference>
<feature type="compositionally biased region" description="Basic and acidic residues" evidence="1">
    <location>
        <begin position="401"/>
        <end position="414"/>
    </location>
</feature>
<organism evidence="2 3">
    <name type="scientific">Prorocentrum cordatum</name>
    <dbReference type="NCBI Taxonomy" id="2364126"/>
    <lineage>
        <taxon>Eukaryota</taxon>
        <taxon>Sar</taxon>
        <taxon>Alveolata</taxon>
        <taxon>Dinophyceae</taxon>
        <taxon>Prorocentrales</taxon>
        <taxon>Prorocentraceae</taxon>
        <taxon>Prorocentrum</taxon>
    </lineage>
</organism>
<proteinExistence type="predicted"/>
<comment type="caution">
    <text evidence="2">The sequence shown here is derived from an EMBL/GenBank/DDBJ whole genome shotgun (WGS) entry which is preliminary data.</text>
</comment>
<keyword evidence="3" id="KW-1185">Reference proteome</keyword>
<feature type="region of interest" description="Disordered" evidence="1">
    <location>
        <begin position="337"/>
        <end position="414"/>
    </location>
</feature>
<accession>A0ABN9VVW1</accession>
<evidence type="ECO:0000313" key="2">
    <source>
        <dbReference type="EMBL" id="CAK0877737.1"/>
    </source>
</evidence>
<feature type="compositionally biased region" description="Low complexity" evidence="1">
    <location>
        <begin position="342"/>
        <end position="369"/>
    </location>
</feature>
<dbReference type="Proteomes" id="UP001189429">
    <property type="component" value="Unassembled WGS sequence"/>
</dbReference>
<evidence type="ECO:0000256" key="1">
    <source>
        <dbReference type="SAM" id="MobiDB-lite"/>
    </source>
</evidence>
<name>A0ABN9VVW1_9DINO</name>
<gene>
    <name evidence="2" type="ORF">PCOR1329_LOCUS61707</name>
</gene>